<dbReference type="FunFam" id="1.10.1600.10:FF:000002">
    <property type="entry name" value="X-ray repair cross-complementing protein 5"/>
    <property type="match status" value="1"/>
</dbReference>
<comment type="similarity">
    <text evidence="3">Belongs to the ku80 family.</text>
</comment>
<dbReference type="Gene3D" id="2.40.290.10">
    <property type="match status" value="1"/>
</dbReference>
<keyword evidence="9" id="KW-0378">Hydrolase</keyword>
<dbReference type="FunFam" id="3.40.50.410:FF:000073">
    <property type="entry name" value="ATP-dependent DNA helicase II subunit 2"/>
    <property type="match status" value="1"/>
</dbReference>
<keyword evidence="15" id="KW-0234">DNA repair</keyword>
<evidence type="ECO:0000256" key="9">
    <source>
        <dbReference type="ARBA" id="ARBA00022801"/>
    </source>
</evidence>
<dbReference type="FunFam" id="2.40.290.10:FF:000008">
    <property type="entry name" value="ATP-dependent DNA helicase II subunit 2"/>
    <property type="match status" value="1"/>
</dbReference>
<evidence type="ECO:0000256" key="18">
    <source>
        <dbReference type="ARBA" id="ARBA00031847"/>
    </source>
</evidence>
<evidence type="ECO:0000256" key="6">
    <source>
        <dbReference type="ARBA" id="ARBA00022454"/>
    </source>
</evidence>
<accession>A0A8E2EVS5</accession>
<dbReference type="CDD" id="cd00873">
    <property type="entry name" value="KU80"/>
    <property type="match status" value="1"/>
</dbReference>
<keyword evidence="11" id="KW-0067">ATP-binding</keyword>
<gene>
    <name evidence="21" type="ORF">AOQ84DRAFT_390640</name>
</gene>
<dbReference type="GO" id="GO:0000781">
    <property type="term" value="C:chromosome, telomeric region"/>
    <property type="evidence" value="ECO:0007669"/>
    <property type="project" value="UniProtKB-SubCell"/>
</dbReference>
<evidence type="ECO:0000256" key="3">
    <source>
        <dbReference type="ARBA" id="ARBA00007726"/>
    </source>
</evidence>
<dbReference type="SUPFAM" id="SSF100939">
    <property type="entry name" value="SPOC domain-like"/>
    <property type="match status" value="1"/>
</dbReference>
<dbReference type="Pfam" id="PF03731">
    <property type="entry name" value="Ku_N"/>
    <property type="match status" value="1"/>
</dbReference>
<dbReference type="GO" id="GO:0006303">
    <property type="term" value="P:double-strand break repair via nonhomologous end joining"/>
    <property type="evidence" value="ECO:0007669"/>
    <property type="project" value="InterPro"/>
</dbReference>
<evidence type="ECO:0000256" key="8">
    <source>
        <dbReference type="ARBA" id="ARBA00022763"/>
    </source>
</evidence>
<reference evidence="21 22" key="1">
    <citation type="journal article" date="2016" name="Nat. Commun.">
        <title>Ectomycorrhizal ecology is imprinted in the genome of the dominant symbiotic fungus Cenococcum geophilum.</title>
        <authorList>
            <consortium name="DOE Joint Genome Institute"/>
            <person name="Peter M."/>
            <person name="Kohler A."/>
            <person name="Ohm R.A."/>
            <person name="Kuo A."/>
            <person name="Krutzmann J."/>
            <person name="Morin E."/>
            <person name="Arend M."/>
            <person name="Barry K.W."/>
            <person name="Binder M."/>
            <person name="Choi C."/>
            <person name="Clum A."/>
            <person name="Copeland A."/>
            <person name="Grisel N."/>
            <person name="Haridas S."/>
            <person name="Kipfer T."/>
            <person name="LaButti K."/>
            <person name="Lindquist E."/>
            <person name="Lipzen A."/>
            <person name="Maire R."/>
            <person name="Meier B."/>
            <person name="Mihaltcheva S."/>
            <person name="Molinier V."/>
            <person name="Murat C."/>
            <person name="Poggeler S."/>
            <person name="Quandt C.A."/>
            <person name="Sperisen C."/>
            <person name="Tritt A."/>
            <person name="Tisserant E."/>
            <person name="Crous P.W."/>
            <person name="Henrissat B."/>
            <person name="Nehls U."/>
            <person name="Egli S."/>
            <person name="Spatafora J.W."/>
            <person name="Grigoriev I.V."/>
            <person name="Martin F.M."/>
        </authorList>
    </citation>
    <scope>NUCLEOTIDE SEQUENCE [LARGE SCALE GENOMIC DNA]</scope>
    <source>
        <strain evidence="21 22">CBS 207.34</strain>
    </source>
</reference>
<dbReference type="InterPro" id="IPR036494">
    <property type="entry name" value="Ku_C_sf"/>
</dbReference>
<evidence type="ECO:0000313" key="22">
    <source>
        <dbReference type="Proteomes" id="UP000250140"/>
    </source>
</evidence>
<dbReference type="EMBL" id="KV750208">
    <property type="protein sequence ID" value="OCL05791.1"/>
    <property type="molecule type" value="Genomic_DNA"/>
</dbReference>
<dbReference type="AlphaFoldDB" id="A0A8E2EVS5"/>
<dbReference type="GO" id="GO:0016787">
    <property type="term" value="F:hydrolase activity"/>
    <property type="evidence" value="ECO:0007669"/>
    <property type="project" value="UniProtKB-KW"/>
</dbReference>
<evidence type="ECO:0000256" key="4">
    <source>
        <dbReference type="ARBA" id="ARBA00012551"/>
    </source>
</evidence>
<keyword evidence="6" id="KW-0158">Chromosome</keyword>
<dbReference type="SMART" id="SM00559">
    <property type="entry name" value="Ku78"/>
    <property type="match status" value="1"/>
</dbReference>
<keyword evidence="7" id="KW-0547">Nucleotide-binding</keyword>
<comment type="subcellular location">
    <subcellularLocation>
        <location evidence="2">Chromosome</location>
        <location evidence="2">Telomere</location>
    </subcellularLocation>
    <subcellularLocation>
        <location evidence="1">Nucleus</location>
    </subcellularLocation>
</comment>
<dbReference type="Pfam" id="PF08785">
    <property type="entry name" value="Ku_PK_bind"/>
    <property type="match status" value="1"/>
</dbReference>
<evidence type="ECO:0000256" key="11">
    <source>
        <dbReference type="ARBA" id="ARBA00022840"/>
    </source>
</evidence>
<protein>
    <recommendedName>
        <fullName evidence="5">ATP-dependent DNA helicase II subunit 2</fullName>
        <ecNumber evidence="4">3.6.4.12</ecNumber>
    </recommendedName>
    <alternativeName>
        <fullName evidence="18">ATP-dependent DNA helicase II subunit Ku80</fullName>
    </alternativeName>
</protein>
<evidence type="ECO:0000256" key="12">
    <source>
        <dbReference type="ARBA" id="ARBA00022895"/>
    </source>
</evidence>
<dbReference type="InterPro" id="IPR014893">
    <property type="entry name" value="Ku_PK_bind"/>
</dbReference>
<evidence type="ECO:0000256" key="7">
    <source>
        <dbReference type="ARBA" id="ARBA00022741"/>
    </source>
</evidence>
<dbReference type="OrthoDB" id="30826at2759"/>
<dbReference type="Proteomes" id="UP000250140">
    <property type="component" value="Unassembled WGS sequence"/>
</dbReference>
<dbReference type="Gene3D" id="3.40.50.410">
    <property type="entry name" value="von Willebrand factor, type A domain"/>
    <property type="match status" value="1"/>
</dbReference>
<dbReference type="GO" id="GO:0005524">
    <property type="term" value="F:ATP binding"/>
    <property type="evidence" value="ECO:0007669"/>
    <property type="project" value="UniProtKB-KW"/>
</dbReference>
<keyword evidence="8" id="KW-0227">DNA damage</keyword>
<evidence type="ECO:0000256" key="1">
    <source>
        <dbReference type="ARBA" id="ARBA00004123"/>
    </source>
</evidence>
<dbReference type="GO" id="GO:0000723">
    <property type="term" value="P:telomere maintenance"/>
    <property type="evidence" value="ECO:0007669"/>
    <property type="project" value="InterPro"/>
</dbReference>
<dbReference type="InterPro" id="IPR006164">
    <property type="entry name" value="DNA_bd_Ku70/Ku80"/>
</dbReference>
<proteinExistence type="inferred from homology"/>
<dbReference type="InterPro" id="IPR002035">
    <property type="entry name" value="VWF_A"/>
</dbReference>
<dbReference type="SUPFAM" id="SSF53300">
    <property type="entry name" value="vWA-like"/>
    <property type="match status" value="1"/>
</dbReference>
<keyword evidence="13" id="KW-0238">DNA-binding</keyword>
<dbReference type="GO" id="GO:0003690">
    <property type="term" value="F:double-stranded DNA binding"/>
    <property type="evidence" value="ECO:0007669"/>
    <property type="project" value="TreeGrafter"/>
</dbReference>
<keyword evidence="16" id="KW-0539">Nucleus</keyword>
<dbReference type="Gene3D" id="1.10.1600.10">
    <property type="match status" value="1"/>
</dbReference>
<dbReference type="Gene3D" id="1.25.40.240">
    <property type="entry name" value="Ku, C-terminal domain"/>
    <property type="match status" value="1"/>
</dbReference>
<evidence type="ECO:0000256" key="15">
    <source>
        <dbReference type="ARBA" id="ARBA00023204"/>
    </source>
</evidence>
<evidence type="ECO:0000259" key="20">
    <source>
        <dbReference type="PROSITE" id="PS50234"/>
    </source>
</evidence>
<dbReference type="InterPro" id="IPR005161">
    <property type="entry name" value="Ku_N"/>
</dbReference>
<dbReference type="FunFam" id="1.25.40.240:FF:000002">
    <property type="entry name" value="ATP-dependent DNA helicase II subunit 2"/>
    <property type="match status" value="1"/>
</dbReference>
<evidence type="ECO:0000256" key="2">
    <source>
        <dbReference type="ARBA" id="ARBA00004574"/>
    </source>
</evidence>
<keyword evidence="14" id="KW-0233">DNA recombination</keyword>
<dbReference type="PANTHER" id="PTHR12604:SF4">
    <property type="entry name" value="X-RAY REPAIR CROSS-COMPLEMENTING PROTEIN 5"/>
    <property type="match status" value="1"/>
</dbReference>
<dbReference type="GO" id="GO:0043564">
    <property type="term" value="C:Ku70:Ku80 complex"/>
    <property type="evidence" value="ECO:0007669"/>
    <property type="project" value="InterPro"/>
</dbReference>
<dbReference type="GO" id="GO:0006310">
    <property type="term" value="P:DNA recombination"/>
    <property type="evidence" value="ECO:0007669"/>
    <property type="project" value="UniProtKB-KW"/>
</dbReference>
<keyword evidence="22" id="KW-1185">Reference proteome</keyword>
<evidence type="ECO:0000256" key="14">
    <source>
        <dbReference type="ARBA" id="ARBA00023172"/>
    </source>
</evidence>
<dbReference type="SUPFAM" id="SSF101420">
    <property type="entry name" value="C-terminal domain of Ku80"/>
    <property type="match status" value="1"/>
</dbReference>
<dbReference type="PANTHER" id="PTHR12604">
    <property type="entry name" value="KU AUTOANTIGEN DNA HELICASE"/>
    <property type="match status" value="1"/>
</dbReference>
<evidence type="ECO:0000313" key="21">
    <source>
        <dbReference type="EMBL" id="OCL05791.1"/>
    </source>
</evidence>
<name>A0A8E2EVS5_9PEZI</name>
<keyword evidence="12" id="KW-0779">Telomere</keyword>
<evidence type="ECO:0000256" key="19">
    <source>
        <dbReference type="ARBA" id="ARBA00047995"/>
    </source>
</evidence>
<keyword evidence="10" id="KW-0347">Helicase</keyword>
<evidence type="ECO:0000256" key="17">
    <source>
        <dbReference type="ARBA" id="ARBA00024890"/>
    </source>
</evidence>
<dbReference type="EC" id="3.6.4.12" evidence="4"/>
<evidence type="ECO:0000256" key="16">
    <source>
        <dbReference type="ARBA" id="ARBA00023242"/>
    </source>
</evidence>
<evidence type="ECO:0000256" key="13">
    <source>
        <dbReference type="ARBA" id="ARBA00023125"/>
    </source>
</evidence>
<dbReference type="GO" id="GO:0003678">
    <property type="term" value="F:DNA helicase activity"/>
    <property type="evidence" value="ECO:0007669"/>
    <property type="project" value="UniProtKB-EC"/>
</dbReference>
<dbReference type="GO" id="GO:0003684">
    <property type="term" value="F:damaged DNA binding"/>
    <property type="evidence" value="ECO:0007669"/>
    <property type="project" value="InterPro"/>
</dbReference>
<organism evidence="21 22">
    <name type="scientific">Glonium stellatum</name>
    <dbReference type="NCBI Taxonomy" id="574774"/>
    <lineage>
        <taxon>Eukaryota</taxon>
        <taxon>Fungi</taxon>
        <taxon>Dikarya</taxon>
        <taxon>Ascomycota</taxon>
        <taxon>Pezizomycotina</taxon>
        <taxon>Dothideomycetes</taxon>
        <taxon>Pleosporomycetidae</taxon>
        <taxon>Gloniales</taxon>
        <taxon>Gloniaceae</taxon>
        <taxon>Glonium</taxon>
    </lineage>
</organism>
<dbReference type="InterPro" id="IPR024193">
    <property type="entry name" value="Ku80"/>
</dbReference>
<sequence length="734" mass="82501">MAEKEATVYIVDVGKSMGKKSCGREKTDLEWAMEYVWDKITATVATGRKTALVGVLGLRTDDTNNEIGNENPEEYQNISILQPLKQTLMEDIRKLRDQIRPSNTNEGDAISALVIAIQMIDMQCTNKAGKPLAYKRRIILVTNGRGGIDPDQLDQITSKIKQDGTELVVLGVDFDDAEYGFKEEYKTPEKAENEELLRTLAEDCNGLFGTLAEAIDQMEVPRTKITRPVPSYKGYLTLGDPEQYDSALRIDVERYPRTAIAKPPTASQFVVRTDLAPGESNAQSTATLAEDADQSGIQHDLAAVKNTRTYQVIDENAPGGKKDVDTEDLAKGYEYGRTAVHISESESNVTNLETRPGLDIVGFVPRDKFERYLAMSKSNIIIAQKTNDKASLALSSLIHALYEVDSYAIARLVAKEGKEPVLLLLAPFIEPDYEYLIDVELPFAEDIRGYKFAPLDKVVTISGRNLTQHRTLPSDHLMRAVSDYVDAMDLSAFGKDDEGNPAEYMPVDETYSPLLHRVNQIIRWRAVNPTADSLPPPSALFLRYSNPPEELVHGAQSYLDAIKSASDVKRVPPMQKGRKRVREYEKPLSGLDVEELLRREKRTKISPENAIPEFKQILATTEDLQTIKLAMKQMADIVYSNIKNSLGNSRYGRAIEAIRVMREEMTELEEPEIFNSFVRELKKDILGGKLNGDRRDMWWEIRVNKLGLIDRRLSPLSEVEEEEAKEFLKSTATR</sequence>
<dbReference type="Pfam" id="PF02735">
    <property type="entry name" value="Ku"/>
    <property type="match status" value="1"/>
</dbReference>
<evidence type="ECO:0000256" key="10">
    <source>
        <dbReference type="ARBA" id="ARBA00022806"/>
    </source>
</evidence>
<dbReference type="PIRSF" id="PIRSF016570">
    <property type="entry name" value="Ku80"/>
    <property type="match status" value="1"/>
</dbReference>
<dbReference type="PROSITE" id="PS50234">
    <property type="entry name" value="VWFA"/>
    <property type="match status" value="1"/>
</dbReference>
<dbReference type="GO" id="GO:0042162">
    <property type="term" value="F:telomeric DNA binding"/>
    <property type="evidence" value="ECO:0007669"/>
    <property type="project" value="InterPro"/>
</dbReference>
<dbReference type="InterPro" id="IPR036465">
    <property type="entry name" value="vWFA_dom_sf"/>
</dbReference>
<evidence type="ECO:0000256" key="5">
    <source>
        <dbReference type="ARBA" id="ARBA00021792"/>
    </source>
</evidence>
<dbReference type="InterPro" id="IPR016194">
    <property type="entry name" value="SPOC-like_C_dom_sf"/>
</dbReference>
<feature type="domain" description="VWFA" evidence="20">
    <location>
        <begin position="6"/>
        <end position="218"/>
    </location>
</feature>
<comment type="function">
    <text evidence="17">Single-stranded DNA-dependent ATP-dependent helicase. Involved in non-homologous end joining (NHEJ) DNA double strand break repair. DNA-binding is sequence-independent but has a high affinity to nicks in double-stranded DNA and to the ends of duplex DNA. Binds to naturally occurring chromosomal ends, and therefore provides chromosomal end protection. Required also for telomere recombination to repair telomeric ends in the absence of telomerase. KU70, of the KU70/KU80 heterodimer, binds to the stem loop of TLC1, the RNA component of telomerase. Involved in telomere maintenance. Interacts with telomeric repeats and subtelomeric sequences thereby controlling telomere length and protecting against subtelomeric rearrangement. Maintains telomeric chromatin, which is involved in silencing the expression of genes located at the telomere. Required for mating-type switching.</text>
</comment>
<comment type="catalytic activity">
    <reaction evidence="19">
        <text>ATP + H2O = ADP + phosphate + H(+)</text>
        <dbReference type="Rhea" id="RHEA:13065"/>
        <dbReference type="ChEBI" id="CHEBI:15377"/>
        <dbReference type="ChEBI" id="CHEBI:15378"/>
        <dbReference type="ChEBI" id="CHEBI:30616"/>
        <dbReference type="ChEBI" id="CHEBI:43474"/>
        <dbReference type="ChEBI" id="CHEBI:456216"/>
        <dbReference type="EC" id="3.6.4.12"/>
    </reaction>
</comment>